<feature type="signal peptide" evidence="2">
    <location>
        <begin position="1"/>
        <end position="32"/>
    </location>
</feature>
<keyword evidence="4" id="KW-1185">Reference proteome</keyword>
<evidence type="ECO:0000256" key="1">
    <source>
        <dbReference type="ARBA" id="ARBA00006987"/>
    </source>
</evidence>
<dbReference type="PANTHER" id="PTHR42928">
    <property type="entry name" value="TRICARBOXYLATE-BINDING PROTEIN"/>
    <property type="match status" value="1"/>
</dbReference>
<dbReference type="SUPFAM" id="SSF53850">
    <property type="entry name" value="Periplasmic binding protein-like II"/>
    <property type="match status" value="1"/>
</dbReference>
<proteinExistence type="inferred from homology"/>
<dbReference type="AlphaFoldDB" id="A0A2N4U4C4"/>
<name>A0A2N4U4C4_9BURK</name>
<dbReference type="PANTHER" id="PTHR42928:SF5">
    <property type="entry name" value="BLR1237 PROTEIN"/>
    <property type="match status" value="1"/>
</dbReference>
<dbReference type="EMBL" id="PDNW01000008">
    <property type="protein sequence ID" value="PLC49853.1"/>
    <property type="molecule type" value="Genomic_DNA"/>
</dbReference>
<evidence type="ECO:0000313" key="4">
    <source>
        <dbReference type="Proteomes" id="UP000234190"/>
    </source>
</evidence>
<gene>
    <name evidence="3" type="ORF">CR159_11235</name>
</gene>
<dbReference type="PIRSF" id="PIRSF017082">
    <property type="entry name" value="YflP"/>
    <property type="match status" value="1"/>
</dbReference>
<comment type="similarity">
    <text evidence="1">Belongs to the UPF0065 (bug) family.</text>
</comment>
<dbReference type="OrthoDB" id="8678477at2"/>
<evidence type="ECO:0000256" key="2">
    <source>
        <dbReference type="SAM" id="SignalP"/>
    </source>
</evidence>
<reference evidence="3 4" key="1">
    <citation type="submission" date="2017-10" db="EMBL/GenBank/DDBJ databases">
        <title>Two draft genome sequences of Pusillimonas sp. strains isolated from a nitrate- and radionuclide-contaminated groundwater in Russia.</title>
        <authorList>
            <person name="Grouzdev D.S."/>
            <person name="Tourova T.P."/>
            <person name="Goeva M.A."/>
            <person name="Babich T.L."/>
            <person name="Sokolova D.S."/>
            <person name="Abdullin R."/>
            <person name="Poltaraus A.B."/>
            <person name="Toshchakov S.V."/>
            <person name="Nazina T.N."/>
        </authorList>
    </citation>
    <scope>NUCLEOTIDE SEQUENCE [LARGE SCALE GENOMIC DNA]</scope>
    <source>
        <strain evidence="3 4">JR1/69-3-13</strain>
    </source>
</reference>
<protein>
    <recommendedName>
        <fullName evidence="5">Tripartite-type tricarboxylate transporter, receptor component TctC</fullName>
    </recommendedName>
</protein>
<dbReference type="Gene3D" id="3.40.190.150">
    <property type="entry name" value="Bordetella uptake gene, domain 1"/>
    <property type="match status" value="1"/>
</dbReference>
<evidence type="ECO:0000313" key="3">
    <source>
        <dbReference type="EMBL" id="PLC49853.1"/>
    </source>
</evidence>
<comment type="caution">
    <text evidence="3">The sequence shown here is derived from an EMBL/GenBank/DDBJ whole genome shotgun (WGS) entry which is preliminary data.</text>
</comment>
<dbReference type="Proteomes" id="UP000234190">
    <property type="component" value="Unassembled WGS sequence"/>
</dbReference>
<dbReference type="InterPro" id="IPR042100">
    <property type="entry name" value="Bug_dom1"/>
</dbReference>
<accession>A0A2N4U4C4</accession>
<dbReference type="InterPro" id="IPR005064">
    <property type="entry name" value="BUG"/>
</dbReference>
<organism evidence="3 4">
    <name type="scientific">Pollutimonas subterranea</name>
    <dbReference type="NCBI Taxonomy" id="2045210"/>
    <lineage>
        <taxon>Bacteria</taxon>
        <taxon>Pseudomonadati</taxon>
        <taxon>Pseudomonadota</taxon>
        <taxon>Betaproteobacteria</taxon>
        <taxon>Burkholderiales</taxon>
        <taxon>Alcaligenaceae</taxon>
        <taxon>Pollutimonas</taxon>
    </lineage>
</organism>
<dbReference type="RefSeq" id="WP_102074045.1">
    <property type="nucleotide sequence ID" value="NZ_PDNW01000008.1"/>
</dbReference>
<dbReference type="CDD" id="cd07012">
    <property type="entry name" value="PBP2_Bug_TTT"/>
    <property type="match status" value="1"/>
</dbReference>
<keyword evidence="2" id="KW-0732">Signal</keyword>
<feature type="chain" id="PRO_5014975911" description="Tripartite-type tricarboxylate transporter, receptor component TctC" evidence="2">
    <location>
        <begin position="33"/>
        <end position="332"/>
    </location>
</feature>
<evidence type="ECO:0008006" key="5">
    <source>
        <dbReference type="Google" id="ProtNLM"/>
    </source>
</evidence>
<dbReference type="Pfam" id="PF03401">
    <property type="entry name" value="TctC"/>
    <property type="match status" value="1"/>
</dbReference>
<dbReference type="Gene3D" id="3.40.190.10">
    <property type="entry name" value="Periplasmic binding protein-like II"/>
    <property type="match status" value="1"/>
</dbReference>
<sequence>MMESRLLTSLAGKLALCLTAVMPVAATTIAHANSADPYPTQTITLIVPIGAGGVADTSARILARGLSGHLNVPVVVQNKPGAGQAIGADLVSRAKPDGYTLLFSTSGFVAAPMLIKGFKFDPIGGFEPISLIASSNNVLVGANNIPGGRLQGLVDLSKAKPGEVFYGSPSGATTLVFEHLNQVTGAKIAPILYQSTPAAWADIIGGRIHATMEGPALAQGQVKAGNAQVLAVFGRKRAPEFPDIPTVAEQGYPGFGIESWQGLWAPKGTPDAVIKTLEQAVVAVMNTQQMKQDMRASGLDAVGSTAAVFNNELHDNTALWRKVATDAGIEPL</sequence>